<dbReference type="Proteomes" id="UP001595528">
    <property type="component" value="Unassembled WGS sequence"/>
</dbReference>
<organism evidence="5 6">
    <name type="scientific">Marinibaculum pumilum</name>
    <dbReference type="NCBI Taxonomy" id="1766165"/>
    <lineage>
        <taxon>Bacteria</taxon>
        <taxon>Pseudomonadati</taxon>
        <taxon>Pseudomonadota</taxon>
        <taxon>Alphaproteobacteria</taxon>
        <taxon>Rhodospirillales</taxon>
        <taxon>Rhodospirillaceae</taxon>
        <taxon>Marinibaculum</taxon>
    </lineage>
</organism>
<sequence length="405" mass="41772">MKVTNGANPTAGRRSAGGRSAMARAAIVGTAALGAVIAAPAMPALADINVCITVSATGPAASLGVPERNSVDFLPAEIGGQKVNTTVFDDATDAALATRNARKCVEEAKADIIIGSSTTPTSLATATVGMETGTPVIALAPINPPADVNAWNFRAPQHVSQMADALVAHMKANGVKTLGFIGYADAYGEDWLKVMTKQLEGSGIEMAPVERFARTDTSVTGQVLQLVSANPDAVLVVASGTPAAMPNLALKERGYGGAIYHTHGSASRDFIRVAGPAAEGTILPVGPVVVAAQLPDSHDSKSLAMDYAKRYEEKYGEGSLSSFGGHMFDAGQLVAAAAPVALESGAQPGTPEFRKAMRDALEGLDEVVGVHGVFDMTAEDHFGHDSRSRVLVVVEDGNWKLLSGQ</sequence>
<accession>A0ABV7KZW3</accession>
<gene>
    <name evidence="5" type="ORF">ACFOGJ_11980</name>
</gene>
<comment type="similarity">
    <text evidence="1">Belongs to the leucine-binding protein family.</text>
</comment>
<keyword evidence="2" id="KW-0732">Signal</keyword>
<proteinExistence type="inferred from homology"/>
<comment type="caution">
    <text evidence="5">The sequence shown here is derived from an EMBL/GenBank/DDBJ whole genome shotgun (WGS) entry which is preliminary data.</text>
</comment>
<dbReference type="RefSeq" id="WP_379900602.1">
    <property type="nucleotide sequence ID" value="NZ_JBHRTR010000026.1"/>
</dbReference>
<dbReference type="InterPro" id="IPR028081">
    <property type="entry name" value="Leu-bd"/>
</dbReference>
<keyword evidence="6" id="KW-1185">Reference proteome</keyword>
<evidence type="ECO:0000259" key="4">
    <source>
        <dbReference type="Pfam" id="PF13458"/>
    </source>
</evidence>
<keyword evidence="3" id="KW-0813">Transport</keyword>
<dbReference type="InterPro" id="IPR028082">
    <property type="entry name" value="Peripla_BP_I"/>
</dbReference>
<keyword evidence="3" id="KW-0029">Amino-acid transport</keyword>
<evidence type="ECO:0000313" key="5">
    <source>
        <dbReference type="EMBL" id="MFC3227956.1"/>
    </source>
</evidence>
<dbReference type="EMBL" id="JBHRTR010000026">
    <property type="protein sequence ID" value="MFC3227956.1"/>
    <property type="molecule type" value="Genomic_DNA"/>
</dbReference>
<dbReference type="CDD" id="cd06333">
    <property type="entry name" value="PBP1_ABC_RPA1789-like"/>
    <property type="match status" value="1"/>
</dbReference>
<dbReference type="PANTHER" id="PTHR30483:SF38">
    <property type="entry name" value="BLR7848 PROTEIN"/>
    <property type="match status" value="1"/>
</dbReference>
<dbReference type="SUPFAM" id="SSF53822">
    <property type="entry name" value="Periplasmic binding protein-like I"/>
    <property type="match status" value="1"/>
</dbReference>
<reference evidence="6" key="1">
    <citation type="journal article" date="2019" name="Int. J. Syst. Evol. Microbiol.">
        <title>The Global Catalogue of Microorganisms (GCM) 10K type strain sequencing project: providing services to taxonomists for standard genome sequencing and annotation.</title>
        <authorList>
            <consortium name="The Broad Institute Genomics Platform"/>
            <consortium name="The Broad Institute Genome Sequencing Center for Infectious Disease"/>
            <person name="Wu L."/>
            <person name="Ma J."/>
        </authorList>
    </citation>
    <scope>NUCLEOTIDE SEQUENCE [LARGE SCALE GENOMIC DNA]</scope>
    <source>
        <strain evidence="6">KCTC 42964</strain>
    </source>
</reference>
<protein>
    <submittedName>
        <fullName evidence="5">ABC transporter substrate-binding protein</fullName>
    </submittedName>
</protein>
<dbReference type="InterPro" id="IPR051010">
    <property type="entry name" value="BCAA_transport"/>
</dbReference>
<dbReference type="Gene3D" id="3.40.50.2300">
    <property type="match status" value="2"/>
</dbReference>
<feature type="domain" description="Leucine-binding protein" evidence="4">
    <location>
        <begin position="48"/>
        <end position="383"/>
    </location>
</feature>
<dbReference type="Pfam" id="PF13458">
    <property type="entry name" value="Peripla_BP_6"/>
    <property type="match status" value="1"/>
</dbReference>
<dbReference type="PANTHER" id="PTHR30483">
    <property type="entry name" value="LEUCINE-SPECIFIC-BINDING PROTEIN"/>
    <property type="match status" value="1"/>
</dbReference>
<evidence type="ECO:0000256" key="3">
    <source>
        <dbReference type="ARBA" id="ARBA00022970"/>
    </source>
</evidence>
<evidence type="ECO:0000256" key="1">
    <source>
        <dbReference type="ARBA" id="ARBA00010062"/>
    </source>
</evidence>
<name>A0ABV7KZW3_9PROT</name>
<evidence type="ECO:0000313" key="6">
    <source>
        <dbReference type="Proteomes" id="UP001595528"/>
    </source>
</evidence>
<evidence type="ECO:0000256" key="2">
    <source>
        <dbReference type="ARBA" id="ARBA00022729"/>
    </source>
</evidence>